<reference evidence="1 2" key="1">
    <citation type="submission" date="2020-11" db="EMBL/GenBank/DDBJ databases">
        <authorList>
            <person name="Kim M.K."/>
        </authorList>
    </citation>
    <scope>NUCLEOTIDE SEQUENCE [LARGE SCALE GENOMIC DNA]</scope>
    <source>
        <strain evidence="1 2">BT662</strain>
    </source>
</reference>
<comment type="caution">
    <text evidence="1">The sequence shown here is derived from an EMBL/GenBank/DDBJ whole genome shotgun (WGS) entry which is preliminary data.</text>
</comment>
<accession>A0ABS0I2B3</accession>
<evidence type="ECO:0000313" key="1">
    <source>
        <dbReference type="EMBL" id="MBF9221074.1"/>
    </source>
</evidence>
<name>A0ABS0I2B3_9BACT</name>
<dbReference type="EMBL" id="JADQDM010000003">
    <property type="protein sequence ID" value="MBF9221074.1"/>
    <property type="molecule type" value="Genomic_DNA"/>
</dbReference>
<dbReference type="RefSeq" id="WP_196292538.1">
    <property type="nucleotide sequence ID" value="NZ_JADQDM010000003.1"/>
</dbReference>
<dbReference type="Proteomes" id="UP000618931">
    <property type="component" value="Unassembled WGS sequence"/>
</dbReference>
<gene>
    <name evidence="1" type="ORF">I2H31_08160</name>
</gene>
<proteinExistence type="predicted"/>
<sequence length="161" mass="18249">MRHICTVSLLLLGFAAKGQTIALPDGEYMDTTSTRHSPCAKAIMTRYYNVAGKYPRSSETLRQAAQAFLARQHRAYQGSGYVTFRFIIDCQARRLPRVQVLQTDAAYQRYHFHPELVSELYGFLKTLTEWRVAKGASGQLVNYYAYLSFKITDGKVVAVIP</sequence>
<organism evidence="1 2">
    <name type="scientific">Hymenobacter ruricola</name>
    <dbReference type="NCBI Taxonomy" id="2791023"/>
    <lineage>
        <taxon>Bacteria</taxon>
        <taxon>Pseudomonadati</taxon>
        <taxon>Bacteroidota</taxon>
        <taxon>Cytophagia</taxon>
        <taxon>Cytophagales</taxon>
        <taxon>Hymenobacteraceae</taxon>
        <taxon>Hymenobacter</taxon>
    </lineage>
</organism>
<protein>
    <submittedName>
        <fullName evidence="1">Uncharacterized protein</fullName>
    </submittedName>
</protein>
<keyword evidence="2" id="KW-1185">Reference proteome</keyword>
<evidence type="ECO:0000313" key="2">
    <source>
        <dbReference type="Proteomes" id="UP000618931"/>
    </source>
</evidence>